<evidence type="ECO:0000313" key="9">
    <source>
        <dbReference type="EMBL" id="KKZ63978.1"/>
    </source>
</evidence>
<comment type="similarity">
    <text evidence="2">Belongs to the NOP14 family.</text>
</comment>
<sequence>MAPSQLKQLKASLRESGILGPQQSKKQKQKNAKSGAATANRIQRNAALEGIREQFNPFEVRAPARPAKFSSTSRSNQDAPRSRPGVTKSLGEQRRKETLLKEMQRRSKVGTLLDRRFGENDPSMTPEERAAERFARESQKKLKKESMFNLEDDEEEMQLTHLGQTLTFDKENGDDFQEDDLNGSDEDGESEKARKRRRLIEEDDMEGLAEDSEEEGQPERKKSKNEVMKELIAKSKFHKFERQKAKEDDDDLRAALDKGLPEIFEIMRGVKKPEPEPLPKPDLTATMNPDRAALLNGKDRDEADKEYDQRLKQMTYDKRAQPLDRTKTEEEKAEEEAERLRQLEKERLRRMQGARDDSSEQEENGDDEDMEGDSEPDDAKAFGLVQPNNMQELAVEDEDDFIIDSDLVESDSEAELSLDESDLASSADEEESEEEDDEFIGGLVLPPDAEADKGPATTNGKPSIASANNDLAFTYPCPESHEHFLQIIKNAKTEDLPTVVQRIRALHHPRLDSDNKSKLATFSKVLVQHTVYLANQPNHPPFAVLENLLRHIHSMAKAQPEAVATEMRNHLREMSESRPLELLPGDLVLLTGVATIFPTSDHFHAVVTPSMLAMARYLGQNNIANLGNIATGAYIATLCIQYQTLAKRYIPEFMNYVLNVLCILAPSAPNNSLGFFPVRQPSAPLRLTSSKLSPTSIRKPTFWDILSDSSTDAAEQEALKISLISTFIALLSQAADLWSSKSAFYDIFSPANRVLEHLNKSLNNKSPSALSDQLQKTHDKLQTLLKQSDITRRPLLLHNHRPLAIKTAIPKFEESFNPSRHYDPDRERAELNKLKAEHKRERKGAMRELRKDANFIARESLREKREKDAEYERKYRRLVAEIQGEEGKEAKAYEKEKKARRAKK</sequence>
<comment type="function">
    <text evidence="6">Involved in nucleolar processing of pre-18S ribosomal RNA. Has a role in the nuclear export of 40S pre-ribosomal subunit to the cytoplasm.</text>
</comment>
<dbReference type="AlphaFoldDB" id="A0A0G2I0U7"/>
<name>A0A0G2I0U7_9EURO</name>
<evidence type="ECO:0000256" key="8">
    <source>
        <dbReference type="SAM" id="MobiDB-lite"/>
    </source>
</evidence>
<feature type="region of interest" description="Disordered" evidence="8">
    <location>
        <begin position="410"/>
        <end position="463"/>
    </location>
</feature>
<feature type="compositionally biased region" description="Polar residues" evidence="8">
    <location>
        <begin position="69"/>
        <end position="79"/>
    </location>
</feature>
<feature type="compositionally biased region" description="Basic and acidic residues" evidence="8">
    <location>
        <begin position="338"/>
        <end position="358"/>
    </location>
</feature>
<keyword evidence="4" id="KW-0698">rRNA processing</keyword>
<feature type="compositionally biased region" description="Acidic residues" evidence="8">
    <location>
        <begin position="174"/>
        <end position="189"/>
    </location>
</feature>
<gene>
    <name evidence="9" type="ORF">EMCG_01732</name>
</gene>
<dbReference type="GO" id="GO:0032040">
    <property type="term" value="C:small-subunit processome"/>
    <property type="evidence" value="ECO:0007669"/>
    <property type="project" value="EnsemblFungi"/>
</dbReference>
<dbReference type="GO" id="GO:0000447">
    <property type="term" value="P:endonucleolytic cleavage in ITS1 to separate SSU-rRNA from 5.8S rRNA and LSU-rRNA from tricistronic rRNA transcript (SSU-rRNA, 5.8S rRNA, LSU-rRNA)"/>
    <property type="evidence" value="ECO:0007669"/>
    <property type="project" value="EnsemblFungi"/>
</dbReference>
<feature type="compositionally biased region" description="Basic and acidic residues" evidence="8">
    <location>
        <begin position="126"/>
        <end position="146"/>
    </location>
</feature>
<evidence type="ECO:0008006" key="11">
    <source>
        <dbReference type="Google" id="ProtNLM"/>
    </source>
</evidence>
<feature type="region of interest" description="Disordered" evidence="8">
    <location>
        <begin position="1"/>
        <end position="41"/>
    </location>
</feature>
<keyword evidence="5" id="KW-0539">Nucleus</keyword>
<evidence type="ECO:0000256" key="5">
    <source>
        <dbReference type="ARBA" id="ARBA00023242"/>
    </source>
</evidence>
<comment type="subcellular location">
    <subcellularLocation>
        <location evidence="1">Nucleus</location>
        <location evidence="1">Nucleolus</location>
    </subcellularLocation>
</comment>
<dbReference type="Pfam" id="PF04147">
    <property type="entry name" value="Nop14"/>
    <property type="match status" value="1"/>
</dbReference>
<dbReference type="EMBL" id="LCZI01000886">
    <property type="protein sequence ID" value="KKZ63978.1"/>
    <property type="molecule type" value="Genomic_DNA"/>
</dbReference>
<evidence type="ECO:0000256" key="7">
    <source>
        <dbReference type="SAM" id="Coils"/>
    </source>
</evidence>
<dbReference type="PANTHER" id="PTHR23183:SF0">
    <property type="entry name" value="NUCLEOLAR PROTEIN 14"/>
    <property type="match status" value="1"/>
</dbReference>
<dbReference type="GO" id="GO:0000472">
    <property type="term" value="P:endonucleolytic cleavage to generate mature 5'-end of SSU-rRNA from (SSU-rRNA, 5.8S rRNA, LSU-rRNA)"/>
    <property type="evidence" value="ECO:0007669"/>
    <property type="project" value="EnsemblFungi"/>
</dbReference>
<dbReference type="GO" id="GO:0034511">
    <property type="term" value="F:U3 snoRNA binding"/>
    <property type="evidence" value="ECO:0007669"/>
    <property type="project" value="EnsemblFungi"/>
</dbReference>
<accession>A0A0G2I0U7</accession>
<feature type="compositionally biased region" description="Basic and acidic residues" evidence="8">
    <location>
        <begin position="297"/>
        <end position="330"/>
    </location>
</feature>
<dbReference type="Proteomes" id="UP000034164">
    <property type="component" value="Unassembled WGS sequence"/>
</dbReference>
<evidence type="ECO:0000256" key="1">
    <source>
        <dbReference type="ARBA" id="ARBA00004604"/>
    </source>
</evidence>
<dbReference type="PANTHER" id="PTHR23183">
    <property type="entry name" value="NOP14"/>
    <property type="match status" value="1"/>
</dbReference>
<evidence type="ECO:0000256" key="3">
    <source>
        <dbReference type="ARBA" id="ARBA00022517"/>
    </source>
</evidence>
<organism evidence="9 10">
    <name type="scientific">[Emmonsia] crescens</name>
    <dbReference type="NCBI Taxonomy" id="73230"/>
    <lineage>
        <taxon>Eukaryota</taxon>
        <taxon>Fungi</taxon>
        <taxon>Dikarya</taxon>
        <taxon>Ascomycota</taxon>
        <taxon>Pezizomycotina</taxon>
        <taxon>Eurotiomycetes</taxon>
        <taxon>Eurotiomycetidae</taxon>
        <taxon>Onygenales</taxon>
        <taxon>Ajellomycetaceae</taxon>
        <taxon>Emergomyces</taxon>
    </lineage>
</organism>
<reference evidence="10" key="1">
    <citation type="journal article" date="2015" name="PLoS Genet.">
        <title>The dynamic genome and transcriptome of the human fungal pathogen Blastomyces and close relative Emmonsia.</title>
        <authorList>
            <person name="Munoz J.F."/>
            <person name="Gauthier G.M."/>
            <person name="Desjardins C.A."/>
            <person name="Gallo J.E."/>
            <person name="Holder J."/>
            <person name="Sullivan T.D."/>
            <person name="Marty A.J."/>
            <person name="Carmen J.C."/>
            <person name="Chen Z."/>
            <person name="Ding L."/>
            <person name="Gujja S."/>
            <person name="Magrini V."/>
            <person name="Misas E."/>
            <person name="Mitreva M."/>
            <person name="Priest M."/>
            <person name="Saif S."/>
            <person name="Whiston E.A."/>
            <person name="Young S."/>
            <person name="Zeng Q."/>
            <person name="Goldman W.E."/>
            <person name="Mardis E.R."/>
            <person name="Taylor J.W."/>
            <person name="McEwen J.G."/>
            <person name="Clay O.K."/>
            <person name="Klein B.S."/>
            <person name="Cuomo C.A."/>
        </authorList>
    </citation>
    <scope>NUCLEOTIDE SEQUENCE [LARGE SCALE GENOMIC DNA]</scope>
    <source>
        <strain evidence="10">UAMH 3008</strain>
    </source>
</reference>
<protein>
    <recommendedName>
        <fullName evidence="11">Nucleolar protein 14</fullName>
    </recommendedName>
</protein>
<feature type="compositionally biased region" description="Basic and acidic residues" evidence="8">
    <location>
        <begin position="217"/>
        <end position="228"/>
    </location>
</feature>
<feature type="compositionally biased region" description="Acidic residues" evidence="8">
    <location>
        <begin position="359"/>
        <end position="376"/>
    </location>
</feature>
<evidence type="ECO:0000256" key="2">
    <source>
        <dbReference type="ARBA" id="ARBA00007466"/>
    </source>
</evidence>
<feature type="compositionally biased region" description="Acidic residues" evidence="8">
    <location>
        <begin position="410"/>
        <end position="439"/>
    </location>
</feature>
<feature type="coiled-coil region" evidence="7">
    <location>
        <begin position="828"/>
        <end position="881"/>
    </location>
</feature>
<keyword evidence="3" id="KW-0690">Ribosome biogenesis</keyword>
<feature type="compositionally biased region" description="Basic and acidic residues" evidence="8">
    <location>
        <begin position="91"/>
        <end position="105"/>
    </location>
</feature>
<dbReference type="OrthoDB" id="441771at2759"/>
<feature type="region of interest" description="Disordered" evidence="8">
    <location>
        <begin position="267"/>
        <end position="397"/>
    </location>
</feature>
<comment type="caution">
    <text evidence="9">The sequence shown here is derived from an EMBL/GenBank/DDBJ whole genome shotgun (WGS) entry which is preliminary data.</text>
</comment>
<dbReference type="VEuPathDB" id="FungiDB:EMCG_01732"/>
<dbReference type="GO" id="GO:0030692">
    <property type="term" value="C:Noc4p-Nop14p complex"/>
    <property type="evidence" value="ECO:0007669"/>
    <property type="project" value="EnsemblFungi"/>
</dbReference>
<dbReference type="GO" id="GO:0000480">
    <property type="term" value="P:endonucleolytic cleavage in 5'-ETS of tricistronic rRNA transcript (SSU-rRNA, 5.8S rRNA, LSU-rRNA)"/>
    <property type="evidence" value="ECO:0007669"/>
    <property type="project" value="EnsemblFungi"/>
</dbReference>
<feature type="compositionally biased region" description="Acidic residues" evidence="8">
    <location>
        <begin position="201"/>
        <end position="216"/>
    </location>
</feature>
<keyword evidence="7" id="KW-0175">Coiled coil</keyword>
<feature type="region of interest" description="Disordered" evidence="8">
    <location>
        <begin position="54"/>
        <end position="228"/>
    </location>
</feature>
<evidence type="ECO:0000256" key="6">
    <source>
        <dbReference type="ARBA" id="ARBA00024695"/>
    </source>
</evidence>
<dbReference type="InterPro" id="IPR007276">
    <property type="entry name" value="Nop14"/>
</dbReference>
<proteinExistence type="inferred from homology"/>
<evidence type="ECO:0000256" key="4">
    <source>
        <dbReference type="ARBA" id="ARBA00022552"/>
    </source>
</evidence>
<evidence type="ECO:0000313" key="10">
    <source>
        <dbReference type="Proteomes" id="UP000034164"/>
    </source>
</evidence>